<dbReference type="PANTHER" id="PTHR11486">
    <property type="entry name" value="FIBROBLAST GROWTH FACTOR"/>
    <property type="match status" value="1"/>
</dbReference>
<evidence type="ECO:0000256" key="2">
    <source>
        <dbReference type="SAM" id="MobiDB-lite"/>
    </source>
</evidence>
<feature type="compositionally biased region" description="Acidic residues" evidence="2">
    <location>
        <begin position="210"/>
        <end position="222"/>
    </location>
</feature>
<reference evidence="4" key="3">
    <citation type="submission" date="2025-08" db="UniProtKB">
        <authorList>
            <consortium name="Ensembl"/>
        </authorList>
    </citation>
    <scope>IDENTIFICATION</scope>
</reference>
<comment type="similarity">
    <text evidence="1">Belongs to the heparin-binding growth factors family.</text>
</comment>
<dbReference type="Bgee" id="ENSELUG00000027201">
    <property type="expression patterns" value="Expressed in mesonephros and 2 other cell types or tissues"/>
</dbReference>
<dbReference type="Proteomes" id="UP000265140">
    <property type="component" value="Chromosome 23"/>
</dbReference>
<protein>
    <recommendedName>
        <fullName evidence="6">Fibroblast growth factor 23</fullName>
    </recommendedName>
</protein>
<dbReference type="OMA" id="PSTHDPW"/>
<reference evidence="5" key="1">
    <citation type="journal article" date="2014" name="PLoS ONE">
        <title>The genome and linkage map of the northern pike (Esox lucius): conserved synteny revealed between the salmonid sister group and the Neoteleostei.</title>
        <authorList>
            <person name="Rondeau E.B."/>
            <person name="Minkley D.R."/>
            <person name="Leong J.S."/>
            <person name="Messmer A.M."/>
            <person name="Jantzen J.R."/>
            <person name="von Schalburg K.R."/>
            <person name="Lemon C."/>
            <person name="Bird N.H."/>
            <person name="Koop B.F."/>
        </authorList>
    </citation>
    <scope>NUCLEOTIDE SEQUENCE</scope>
</reference>
<feature type="signal peptide" evidence="3">
    <location>
        <begin position="1"/>
        <end position="29"/>
    </location>
</feature>
<name>A0A6Q2XAU5_ESOLU</name>
<dbReference type="InterPro" id="IPR002209">
    <property type="entry name" value="Fibroblast_GF_fam"/>
</dbReference>
<dbReference type="GO" id="GO:0008083">
    <property type="term" value="F:growth factor activity"/>
    <property type="evidence" value="ECO:0007669"/>
    <property type="project" value="InterPro"/>
</dbReference>
<evidence type="ECO:0000313" key="5">
    <source>
        <dbReference type="Proteomes" id="UP000265140"/>
    </source>
</evidence>
<dbReference type="Ensembl" id="ENSELUT00000055679.2">
    <property type="protein sequence ID" value="ENSELUP00000051129.2"/>
    <property type="gene ID" value="ENSELUG00000027201.2"/>
</dbReference>
<evidence type="ECO:0008006" key="6">
    <source>
        <dbReference type="Google" id="ProtNLM"/>
    </source>
</evidence>
<accession>A0A6Q2XAU5</accession>
<dbReference type="AlphaFoldDB" id="A0A6Q2XAU5"/>
<reference evidence="4" key="4">
    <citation type="submission" date="2025-09" db="UniProtKB">
        <authorList>
            <consortium name="Ensembl"/>
        </authorList>
    </citation>
    <scope>IDENTIFICATION</scope>
</reference>
<feature type="region of interest" description="Disordered" evidence="2">
    <location>
        <begin position="176"/>
        <end position="260"/>
    </location>
</feature>
<dbReference type="Pfam" id="PF00167">
    <property type="entry name" value="FGF"/>
    <property type="match status" value="1"/>
</dbReference>
<keyword evidence="5" id="KW-1185">Reference proteome</keyword>
<dbReference type="SMART" id="SM00442">
    <property type="entry name" value="FGF"/>
    <property type="match status" value="1"/>
</dbReference>
<keyword evidence="3" id="KW-0732">Signal</keyword>
<organism evidence="4 5">
    <name type="scientific">Esox lucius</name>
    <name type="common">Northern pike</name>
    <dbReference type="NCBI Taxonomy" id="8010"/>
    <lineage>
        <taxon>Eukaryota</taxon>
        <taxon>Metazoa</taxon>
        <taxon>Chordata</taxon>
        <taxon>Craniata</taxon>
        <taxon>Vertebrata</taxon>
        <taxon>Euteleostomi</taxon>
        <taxon>Actinopterygii</taxon>
        <taxon>Neopterygii</taxon>
        <taxon>Teleostei</taxon>
        <taxon>Protacanthopterygii</taxon>
        <taxon>Esociformes</taxon>
        <taxon>Esocidae</taxon>
        <taxon>Esox</taxon>
    </lineage>
</organism>
<proteinExistence type="inferred from homology"/>
<dbReference type="InParanoid" id="A0A6Q2XAU5"/>
<evidence type="ECO:0000256" key="3">
    <source>
        <dbReference type="SAM" id="SignalP"/>
    </source>
</evidence>
<dbReference type="Gene3D" id="2.80.10.50">
    <property type="match status" value="1"/>
</dbReference>
<sequence length="260" mass="29290">LGITKIFRMRKAILALILAVLQGFRLVGALPNPSPLLGSNWGNPKRYVHLQTSSDVNNFYLEISSNGNVRKTQIRTSYSVLLLKAETRERVAILGVKSNRYLCMDAMGNPFSSTICHKEDCLFNHKLLENHRDVYFSCRTGILLNLEGAKQVYSVGQNLPQTSLFLSEKNTVPLERLHHREKRNRVVDPSDPHNMLGQTEEADDSRAMPETDDAETDQESEVPEGQNISRETPESTFDDPWNVQSLNAPPSPRIMNVMVG</sequence>
<gene>
    <name evidence="4" type="primary">FGF23</name>
</gene>
<reference evidence="4" key="2">
    <citation type="submission" date="2020-02" db="EMBL/GenBank/DDBJ databases">
        <title>Esox lucius (northern pike) genome, fEsoLuc1, primary haplotype.</title>
        <authorList>
            <person name="Myers G."/>
            <person name="Karagic N."/>
            <person name="Meyer A."/>
            <person name="Pippel M."/>
            <person name="Reichard M."/>
            <person name="Winkler S."/>
            <person name="Tracey A."/>
            <person name="Sims Y."/>
            <person name="Howe K."/>
            <person name="Rhie A."/>
            <person name="Formenti G."/>
            <person name="Durbin R."/>
            <person name="Fedrigo O."/>
            <person name="Jarvis E.D."/>
        </authorList>
    </citation>
    <scope>NUCLEOTIDE SEQUENCE [LARGE SCALE GENOMIC DNA]</scope>
</reference>
<feature type="chain" id="PRO_5044285857" description="Fibroblast growth factor 23" evidence="3">
    <location>
        <begin position="30"/>
        <end position="260"/>
    </location>
</feature>
<evidence type="ECO:0000256" key="1">
    <source>
        <dbReference type="ARBA" id="ARBA00007936"/>
    </source>
</evidence>
<evidence type="ECO:0000313" key="4">
    <source>
        <dbReference type="Ensembl" id="ENSELUP00000051129.2"/>
    </source>
</evidence>
<dbReference type="GeneTree" id="ENSGT00940000160821"/>
<dbReference type="SUPFAM" id="SSF50353">
    <property type="entry name" value="Cytokine"/>
    <property type="match status" value="1"/>
</dbReference>
<dbReference type="InterPro" id="IPR008996">
    <property type="entry name" value="IL1/FGF"/>
</dbReference>